<dbReference type="RefSeq" id="WP_034425837.1">
    <property type="nucleotide sequence ID" value="NZ_CP045798.1"/>
</dbReference>
<dbReference type="Proteomes" id="UP000515847">
    <property type="component" value="Chromosome"/>
</dbReference>
<proteinExistence type="predicted"/>
<dbReference type="KEGG" id="tfr:BR63_16000"/>
<evidence type="ECO:0000313" key="2">
    <source>
        <dbReference type="Proteomes" id="UP000515847"/>
    </source>
</evidence>
<dbReference type="AlphaFoldDB" id="A0A7G6E6E0"/>
<name>A0A7G6E6E0_THEFR</name>
<sequence>MKQPSDALYYLMMETKVSHILEQIEELKNMLIHCADIQLKYNEGPLCHIEETIAHVQHVKEQLNRLDISFCHDCEAIAS</sequence>
<dbReference type="EMBL" id="CP045798">
    <property type="protein sequence ID" value="QNB47644.1"/>
    <property type="molecule type" value="Genomic_DNA"/>
</dbReference>
<gene>
    <name evidence="1" type="ORF">BR63_16000</name>
</gene>
<evidence type="ECO:0000313" key="1">
    <source>
        <dbReference type="EMBL" id="QNB47644.1"/>
    </source>
</evidence>
<organism evidence="1 2">
    <name type="scientific">Thermanaerosceptrum fracticalcis</name>
    <dbReference type="NCBI Taxonomy" id="1712410"/>
    <lineage>
        <taxon>Bacteria</taxon>
        <taxon>Bacillati</taxon>
        <taxon>Bacillota</taxon>
        <taxon>Clostridia</taxon>
        <taxon>Eubacteriales</taxon>
        <taxon>Peptococcaceae</taxon>
        <taxon>Thermanaerosceptrum</taxon>
    </lineage>
</organism>
<keyword evidence="2" id="KW-1185">Reference proteome</keyword>
<reference evidence="1 2" key="1">
    <citation type="journal article" date="2019" name="Front. Microbiol.">
        <title>Thermoanaerosceptrum fracticalcis gen. nov. sp. nov., a Novel Fumarate-Fermenting Microorganism From a Deep Fractured Carbonate Aquifer of the US Great Basin.</title>
        <authorList>
            <person name="Hamilton-Brehm S.D."/>
            <person name="Stewart L.E."/>
            <person name="Zavarin M."/>
            <person name="Caldwell M."/>
            <person name="Lawson P.A."/>
            <person name="Onstott T.C."/>
            <person name="Grzymski J."/>
            <person name="Neveux I."/>
            <person name="Lollar B.S."/>
            <person name="Russell C.E."/>
            <person name="Moser D.P."/>
        </authorList>
    </citation>
    <scope>NUCLEOTIDE SEQUENCE [LARGE SCALE GENOMIC DNA]</scope>
    <source>
        <strain evidence="1 2">DRI-13</strain>
    </source>
</reference>
<accession>A0A7G6E6E0</accession>
<protein>
    <submittedName>
        <fullName evidence="1">Uncharacterized protein</fullName>
    </submittedName>
</protein>